<comment type="subunit">
    <text evidence="8">Heterodimer. The mRNA-capping enzyme is composed of two separate chains alpha and beta, respectively a mRNA guanylyltransferase and an mRNA 5'-triphosphate monophosphatase.</text>
</comment>
<dbReference type="GO" id="GO:0006370">
    <property type="term" value="P:7-methylguanosine mRNA capping"/>
    <property type="evidence" value="ECO:0007669"/>
    <property type="project" value="UniProtKB-UniRule"/>
</dbReference>
<dbReference type="GO" id="GO:0031533">
    <property type="term" value="C:mRNA capping enzyme complex"/>
    <property type="evidence" value="ECO:0007669"/>
    <property type="project" value="UniProtKB-UniRule"/>
</dbReference>
<evidence type="ECO:0000256" key="6">
    <source>
        <dbReference type="ARBA" id="ARBA00023242"/>
    </source>
</evidence>
<dbReference type="InterPro" id="IPR040343">
    <property type="entry name" value="Cet1/Ctl1"/>
</dbReference>
<comment type="similarity">
    <text evidence="3 8">Belongs to the fungal TPase family.</text>
</comment>
<comment type="subcellular location">
    <subcellularLocation>
        <location evidence="2 8">Nucleus</location>
    </subcellularLocation>
</comment>
<evidence type="ECO:0000256" key="4">
    <source>
        <dbReference type="ARBA" id="ARBA00022664"/>
    </source>
</evidence>
<dbReference type="OrthoDB" id="272147at2759"/>
<dbReference type="InterPro" id="IPR033469">
    <property type="entry name" value="CYTH-like_dom_sf"/>
</dbReference>
<feature type="domain" description="mRNA triphosphatase Cet1-like" evidence="10">
    <location>
        <begin position="55"/>
        <end position="266"/>
    </location>
</feature>
<reference evidence="11 12" key="1">
    <citation type="submission" date="2018-06" db="EMBL/GenBank/DDBJ databases">
        <title>Comparative genomics reveals the genomic features of Rhizophagus irregularis, R. cerebriforme, R. diaphanum and Gigaspora rosea, and their symbiotic lifestyle signature.</title>
        <authorList>
            <person name="Morin E."/>
            <person name="San Clemente H."/>
            <person name="Chen E.C.H."/>
            <person name="De La Providencia I."/>
            <person name="Hainaut M."/>
            <person name="Kuo A."/>
            <person name="Kohler A."/>
            <person name="Murat C."/>
            <person name="Tang N."/>
            <person name="Roy S."/>
            <person name="Loubradou J."/>
            <person name="Henrissat B."/>
            <person name="Grigoriev I.V."/>
            <person name="Corradi N."/>
            <person name="Roux C."/>
            <person name="Martin F.M."/>
        </authorList>
    </citation>
    <scope>NUCLEOTIDE SEQUENCE [LARGE SCALE GENOMIC DNA]</scope>
    <source>
        <strain evidence="11 12">DAOM 194757</strain>
    </source>
</reference>
<comment type="catalytic activity">
    <reaction evidence="7">
        <text>a 5'-end triphospho-ribonucleoside in mRNA + H2O = a 5'-end diphospho-ribonucleoside in mRNA + phosphate + H(+)</text>
        <dbReference type="Rhea" id="RHEA:67004"/>
        <dbReference type="Rhea" id="RHEA-COMP:17164"/>
        <dbReference type="Rhea" id="RHEA-COMP:17165"/>
        <dbReference type="ChEBI" id="CHEBI:15377"/>
        <dbReference type="ChEBI" id="CHEBI:15378"/>
        <dbReference type="ChEBI" id="CHEBI:43474"/>
        <dbReference type="ChEBI" id="CHEBI:167616"/>
        <dbReference type="ChEBI" id="CHEBI:167618"/>
        <dbReference type="EC" id="3.6.1.74"/>
    </reaction>
    <physiologicalReaction direction="left-to-right" evidence="7">
        <dbReference type="Rhea" id="RHEA:67005"/>
    </physiologicalReaction>
</comment>
<name>A0A397UAP5_9GLOM</name>
<proteinExistence type="inferred from homology"/>
<comment type="cofactor">
    <cofactor evidence="1 8">
        <name>Mg(2+)</name>
        <dbReference type="ChEBI" id="CHEBI:18420"/>
    </cofactor>
</comment>
<dbReference type="PANTHER" id="PTHR28118:SF1">
    <property type="entry name" value="POLYNUCLEOTIDE 5'-TRIPHOSPHATASE CTL1-RELATED"/>
    <property type="match status" value="1"/>
</dbReference>
<keyword evidence="8" id="KW-0506">mRNA capping</keyword>
<dbReference type="GO" id="GO:0140818">
    <property type="term" value="F:mRNA 5'-triphosphate monophosphatase activity"/>
    <property type="evidence" value="ECO:0007669"/>
    <property type="project" value="UniProtKB-EC"/>
</dbReference>
<dbReference type="CDD" id="cd07470">
    <property type="entry name" value="CYTH-like_mRNA_RTPase"/>
    <property type="match status" value="1"/>
</dbReference>
<keyword evidence="6 8" id="KW-0539">Nucleus</keyword>
<comment type="caution">
    <text evidence="11">The sequence shown here is derived from an EMBL/GenBank/DDBJ whole genome shotgun (WGS) entry which is preliminary data.</text>
</comment>
<dbReference type="Gene3D" id="3.20.100.10">
    <property type="entry name" value="mRNA triphosphatase Cet1-like"/>
    <property type="match status" value="1"/>
</dbReference>
<organism evidence="11 12">
    <name type="scientific">Gigaspora rosea</name>
    <dbReference type="NCBI Taxonomy" id="44941"/>
    <lineage>
        <taxon>Eukaryota</taxon>
        <taxon>Fungi</taxon>
        <taxon>Fungi incertae sedis</taxon>
        <taxon>Mucoromycota</taxon>
        <taxon>Glomeromycotina</taxon>
        <taxon>Glomeromycetes</taxon>
        <taxon>Diversisporales</taxon>
        <taxon>Gigasporaceae</taxon>
        <taxon>Gigaspora</taxon>
    </lineage>
</organism>
<comment type="function">
    <text evidence="8">First step of mRNA capping. Converts the 5'-triphosphate end of a nascent mRNA chain into a diphosphate end.</text>
</comment>
<dbReference type="InterPro" id="IPR037009">
    <property type="entry name" value="mRNA_triPase_Cet1_sf"/>
</dbReference>
<feature type="compositionally biased region" description="Polar residues" evidence="9">
    <location>
        <begin position="10"/>
        <end position="27"/>
    </location>
</feature>
<evidence type="ECO:0000256" key="1">
    <source>
        <dbReference type="ARBA" id="ARBA00001946"/>
    </source>
</evidence>
<dbReference type="EMBL" id="QKWP01001763">
    <property type="protein sequence ID" value="RIB06761.1"/>
    <property type="molecule type" value="Genomic_DNA"/>
</dbReference>
<evidence type="ECO:0000256" key="3">
    <source>
        <dbReference type="ARBA" id="ARBA00006345"/>
    </source>
</evidence>
<dbReference type="GO" id="GO:0004651">
    <property type="term" value="F:polynucleotide 5'-phosphatase activity"/>
    <property type="evidence" value="ECO:0007669"/>
    <property type="project" value="UniProtKB-UniRule"/>
</dbReference>
<dbReference type="InterPro" id="IPR004206">
    <property type="entry name" value="mRNA_triPase_Cet1"/>
</dbReference>
<feature type="region of interest" description="Disordered" evidence="9">
    <location>
        <begin position="1"/>
        <end position="28"/>
    </location>
</feature>
<evidence type="ECO:0000259" key="10">
    <source>
        <dbReference type="Pfam" id="PF02940"/>
    </source>
</evidence>
<dbReference type="STRING" id="44941.A0A397UAP5"/>
<evidence type="ECO:0000256" key="5">
    <source>
        <dbReference type="ARBA" id="ARBA00022801"/>
    </source>
</evidence>
<evidence type="ECO:0000256" key="2">
    <source>
        <dbReference type="ARBA" id="ARBA00004123"/>
    </source>
</evidence>
<keyword evidence="4 8" id="KW-0507">mRNA processing</keyword>
<dbReference type="Pfam" id="PF02940">
    <property type="entry name" value="mRNA_triPase"/>
    <property type="match status" value="1"/>
</dbReference>
<evidence type="ECO:0000256" key="8">
    <source>
        <dbReference type="RuleBase" id="RU367053"/>
    </source>
</evidence>
<protein>
    <recommendedName>
        <fullName evidence="8">mRNA-capping enzyme subunit beta</fullName>
        <ecNumber evidence="8">3.6.1.74</ecNumber>
    </recommendedName>
    <alternativeName>
        <fullName evidence="8">mRNA 5'-phosphatase</fullName>
    </alternativeName>
    <alternativeName>
        <fullName evidence="8">mRNA 5'-triphosphate monophosphatase</fullName>
    </alternativeName>
</protein>
<dbReference type="PANTHER" id="PTHR28118">
    <property type="entry name" value="POLYNUCLEOTIDE 5'-TRIPHOSPHATASE-RELATED"/>
    <property type="match status" value="1"/>
</dbReference>
<evidence type="ECO:0000313" key="12">
    <source>
        <dbReference type="Proteomes" id="UP000266673"/>
    </source>
</evidence>
<dbReference type="EC" id="3.6.1.74" evidence="8"/>
<accession>A0A397UAP5</accession>
<dbReference type="SUPFAM" id="SSF55154">
    <property type="entry name" value="CYTH-like phosphatases"/>
    <property type="match status" value="1"/>
</dbReference>
<keyword evidence="5 8" id="KW-0378">Hydrolase</keyword>
<dbReference type="Proteomes" id="UP000266673">
    <property type="component" value="Unassembled WGS sequence"/>
</dbReference>
<evidence type="ECO:0000256" key="9">
    <source>
        <dbReference type="SAM" id="MobiDB-lite"/>
    </source>
</evidence>
<sequence length="309" mass="35494">MASNEKLGYHSQNEGDTGSDPSTSNIDDSVVRHESTRYYLPKILEPSIFGSPLISDITRAVGEFLYNHIGKENVEIEAKLGILVDKNLHTRVSLPVVSETVINPHEDGWFIFQSNMTTAQHRNFNNLLNERVIQTKPPYKGNPVEYKHLYETDRFYTGTGVGKVRVTIDQKTNKVIDGGIVKKTNVAHLNIYSPNTHLDYRISVNIEKPMEMPNGQVVYERNKDRLTYIHQLFKIDLTQVKGPEKQKLFDGTQPPPDLTHELEVEFLNPQVLLEEKLKIERQQNNRYFDIIDVFLNNVRTLAKRSLPPQ</sequence>
<evidence type="ECO:0000256" key="7">
    <source>
        <dbReference type="ARBA" id="ARBA00047740"/>
    </source>
</evidence>
<evidence type="ECO:0000313" key="11">
    <source>
        <dbReference type="EMBL" id="RIB06761.1"/>
    </source>
</evidence>
<dbReference type="AlphaFoldDB" id="A0A397UAP5"/>
<keyword evidence="12" id="KW-1185">Reference proteome</keyword>
<gene>
    <name evidence="11" type="ORF">C2G38_2115343</name>
</gene>